<keyword evidence="2" id="KW-0812">Transmembrane</keyword>
<keyword evidence="1" id="KW-0175">Coiled coil</keyword>
<feature type="transmembrane region" description="Helical" evidence="2">
    <location>
        <begin position="160"/>
        <end position="180"/>
    </location>
</feature>
<keyword evidence="2" id="KW-0472">Membrane</keyword>
<comment type="caution">
    <text evidence="4">The sequence shown here is derived from an EMBL/GenBank/DDBJ whole genome shotgun (WGS) entry which is preliminary data.</text>
</comment>
<sequence>MDKSFETYINKIVKNIKTNKEEKMEIAEELKDHLILLKNEFIEKGYSEKGAIAEAIRSFGDHEQLESGFQKSISPYYSLYRIFLWSIFVIYILYLLLSLIIRFSFFNTTWFQDRLNENSYVDLIIQNTNIIPLKTILTYIIQYEHFLYEHHDLSIFFENIFGNIILFIPFGLLISILFISANNVKSIFIITLTTSFFIEMLQVFSLLAIFDIDDIILHSFGAVIGFYILKAFKRIAVHIRTTYITPLR</sequence>
<gene>
    <name evidence="4" type="ORF">Q5Y73_08625</name>
</gene>
<dbReference type="InterPro" id="IPR006976">
    <property type="entry name" value="VanZ-like"/>
</dbReference>
<feature type="transmembrane region" description="Helical" evidence="2">
    <location>
        <begin position="215"/>
        <end position="232"/>
    </location>
</feature>
<reference evidence="4 5" key="1">
    <citation type="submission" date="2023-08" db="EMBL/GenBank/DDBJ databases">
        <authorList>
            <person name="Park J.-S."/>
        </authorList>
    </citation>
    <scope>NUCLEOTIDE SEQUENCE [LARGE SCALE GENOMIC DNA]</scope>
    <source>
        <strain evidence="4 5">2205SS18-9</strain>
    </source>
</reference>
<dbReference type="InterPro" id="IPR047928">
    <property type="entry name" value="Perm_prefix_1"/>
</dbReference>
<dbReference type="InterPro" id="IPR053150">
    <property type="entry name" value="Teicoplanin_resist-assoc"/>
</dbReference>
<dbReference type="PANTHER" id="PTHR36834">
    <property type="entry name" value="MEMBRANE PROTEIN-RELATED"/>
    <property type="match status" value="1"/>
</dbReference>
<dbReference type="RefSeq" id="WP_305991457.1">
    <property type="nucleotide sequence ID" value="NZ_JAVAMP010000002.1"/>
</dbReference>
<evidence type="ECO:0000256" key="1">
    <source>
        <dbReference type="SAM" id="Coils"/>
    </source>
</evidence>
<proteinExistence type="predicted"/>
<keyword evidence="5" id="KW-1185">Reference proteome</keyword>
<name>A0ABT9IZE8_9BACL</name>
<evidence type="ECO:0000259" key="3">
    <source>
        <dbReference type="Pfam" id="PF04892"/>
    </source>
</evidence>
<dbReference type="NCBIfam" id="NF038403">
    <property type="entry name" value="perm_prefix_1"/>
    <property type="match status" value="1"/>
</dbReference>
<feature type="transmembrane region" description="Helical" evidence="2">
    <location>
        <begin position="187"/>
        <end position="209"/>
    </location>
</feature>
<dbReference type="PANTHER" id="PTHR36834:SF1">
    <property type="entry name" value="INTEGRAL MEMBRANE PROTEIN"/>
    <property type="match status" value="1"/>
</dbReference>
<organism evidence="4 5">
    <name type="scientific">Chengkuizengella axinellae</name>
    <dbReference type="NCBI Taxonomy" id="3064388"/>
    <lineage>
        <taxon>Bacteria</taxon>
        <taxon>Bacillati</taxon>
        <taxon>Bacillota</taxon>
        <taxon>Bacilli</taxon>
        <taxon>Bacillales</taxon>
        <taxon>Paenibacillaceae</taxon>
        <taxon>Chengkuizengella</taxon>
    </lineage>
</organism>
<evidence type="ECO:0000313" key="5">
    <source>
        <dbReference type="Proteomes" id="UP001231941"/>
    </source>
</evidence>
<keyword evidence="2" id="KW-1133">Transmembrane helix</keyword>
<dbReference type="Pfam" id="PF04892">
    <property type="entry name" value="VanZ"/>
    <property type="match status" value="1"/>
</dbReference>
<evidence type="ECO:0000256" key="2">
    <source>
        <dbReference type="SAM" id="Phobius"/>
    </source>
</evidence>
<feature type="domain" description="VanZ-like" evidence="3">
    <location>
        <begin position="92"/>
        <end position="232"/>
    </location>
</feature>
<dbReference type="Proteomes" id="UP001231941">
    <property type="component" value="Unassembled WGS sequence"/>
</dbReference>
<feature type="coiled-coil region" evidence="1">
    <location>
        <begin position="13"/>
        <end position="40"/>
    </location>
</feature>
<feature type="transmembrane region" description="Helical" evidence="2">
    <location>
        <begin position="82"/>
        <end position="105"/>
    </location>
</feature>
<dbReference type="EMBL" id="JAVAMP010000002">
    <property type="protein sequence ID" value="MDP5274169.1"/>
    <property type="molecule type" value="Genomic_DNA"/>
</dbReference>
<accession>A0ABT9IZE8</accession>
<evidence type="ECO:0000313" key="4">
    <source>
        <dbReference type="EMBL" id="MDP5274169.1"/>
    </source>
</evidence>
<protein>
    <submittedName>
        <fullName evidence="4">VanZ family protein</fullName>
    </submittedName>
</protein>